<feature type="compositionally biased region" description="Basic and acidic residues" evidence="1">
    <location>
        <begin position="28"/>
        <end position="37"/>
    </location>
</feature>
<comment type="caution">
    <text evidence="2">The sequence shown here is derived from an EMBL/GenBank/DDBJ whole genome shotgun (WGS) entry which is preliminary data.</text>
</comment>
<dbReference type="EMBL" id="LAZR01000179">
    <property type="protein sequence ID" value="KKN83861.1"/>
    <property type="molecule type" value="Genomic_DNA"/>
</dbReference>
<accession>A0A0F9WDF5</accession>
<dbReference type="Gene3D" id="3.40.960.10">
    <property type="entry name" value="VSR Endonuclease"/>
    <property type="match status" value="1"/>
</dbReference>
<evidence type="ECO:0008006" key="3">
    <source>
        <dbReference type="Google" id="ProtNLM"/>
    </source>
</evidence>
<gene>
    <name evidence="2" type="ORF">LCGC14_0295140</name>
</gene>
<proteinExistence type="predicted"/>
<dbReference type="AlphaFoldDB" id="A0A0F9WDF5"/>
<name>A0A0F9WDF5_9ZZZZ</name>
<evidence type="ECO:0000313" key="2">
    <source>
        <dbReference type="EMBL" id="KKN83861.1"/>
    </source>
</evidence>
<organism evidence="2">
    <name type="scientific">marine sediment metagenome</name>
    <dbReference type="NCBI Taxonomy" id="412755"/>
    <lineage>
        <taxon>unclassified sequences</taxon>
        <taxon>metagenomes</taxon>
        <taxon>ecological metagenomes</taxon>
    </lineage>
</organism>
<evidence type="ECO:0000256" key="1">
    <source>
        <dbReference type="SAM" id="MobiDB-lite"/>
    </source>
</evidence>
<reference evidence="2" key="1">
    <citation type="journal article" date="2015" name="Nature">
        <title>Complex archaea that bridge the gap between prokaryotes and eukaryotes.</title>
        <authorList>
            <person name="Spang A."/>
            <person name="Saw J.H."/>
            <person name="Jorgensen S.L."/>
            <person name="Zaremba-Niedzwiedzka K."/>
            <person name="Martijn J."/>
            <person name="Lind A.E."/>
            <person name="van Eijk R."/>
            <person name="Schleper C."/>
            <person name="Guy L."/>
            <person name="Ettema T.J."/>
        </authorList>
    </citation>
    <scope>NUCLEOTIDE SEQUENCE</scope>
</reference>
<sequence>MARRPGELSVRPLLVSPRRPRTPGQAEAAEREGRELRPLSGSGFPIPPEQEEALLQRFEVWKAKWNGSLPEFIVWEFLTIDKKQIPDVDFLFQHGIFGGRTRFGGYILDYFLERRLEGWRVMGERFHLEQPEDRARDFIMKTQLMSQGIKVIDLWETDLLTRRDFVLSLAWERSASVKSRAPFGSTGG</sequence>
<feature type="region of interest" description="Disordered" evidence="1">
    <location>
        <begin position="1"/>
        <end position="43"/>
    </location>
</feature>
<feature type="compositionally biased region" description="Low complexity" evidence="1">
    <location>
        <begin position="8"/>
        <end position="17"/>
    </location>
</feature>
<protein>
    <recommendedName>
        <fullName evidence="3">DUF559 domain-containing protein</fullName>
    </recommendedName>
</protein>